<dbReference type="EMBL" id="AZST01000149">
    <property type="protein sequence ID" value="KEP51709.1"/>
    <property type="molecule type" value="Genomic_DNA"/>
</dbReference>
<proteinExistence type="predicted"/>
<keyword evidence="2" id="KW-1185">Reference proteome</keyword>
<gene>
    <name evidence="1" type="ORF">V565_057050</name>
</gene>
<dbReference type="Pfam" id="PF08883">
    <property type="entry name" value="DOPA_dioxygen"/>
    <property type="match status" value="1"/>
</dbReference>
<dbReference type="InterPro" id="IPR014980">
    <property type="entry name" value="DOPA_dioxygen"/>
</dbReference>
<dbReference type="SUPFAM" id="SSF143410">
    <property type="entry name" value="DOPA-like"/>
    <property type="match status" value="1"/>
</dbReference>
<keyword evidence="1" id="KW-0560">Oxidoreductase</keyword>
<dbReference type="Gene3D" id="3.30.70.1240">
    <property type="entry name" value="DOPA-like domains"/>
    <property type="match status" value="1"/>
</dbReference>
<reference evidence="1 2" key="1">
    <citation type="submission" date="2013-12" db="EMBL/GenBank/DDBJ databases">
        <authorList>
            <person name="Cubeta M."/>
            <person name="Pakala S."/>
            <person name="Fedorova N."/>
            <person name="Thomas E."/>
            <person name="Dean R."/>
            <person name="Jabaji S."/>
            <person name="Neate S."/>
            <person name="Toda T."/>
            <person name="Tavantzis S."/>
            <person name="Vilgalys R."/>
            <person name="Bharathan N."/>
            <person name="Pakala S."/>
            <person name="Losada L.S."/>
            <person name="Zafar N."/>
            <person name="Nierman W."/>
        </authorList>
    </citation>
    <scope>NUCLEOTIDE SEQUENCE [LARGE SCALE GENOMIC DNA]</scope>
    <source>
        <strain evidence="1 2">123E</strain>
    </source>
</reference>
<name>A0A074RXQ1_9AGAM</name>
<dbReference type="PANTHER" id="PTHR36423:SF2">
    <property type="entry name" value="AFR070WP"/>
    <property type="match status" value="1"/>
</dbReference>
<dbReference type="Proteomes" id="UP000027456">
    <property type="component" value="Unassembled WGS sequence"/>
</dbReference>
<dbReference type="PANTHER" id="PTHR36423">
    <property type="entry name" value="AFR070WP"/>
    <property type="match status" value="1"/>
</dbReference>
<dbReference type="AlphaFoldDB" id="A0A074RXQ1"/>
<keyword evidence="1" id="KW-0223">Dioxygenase</keyword>
<comment type="caution">
    <text evidence="1">The sequence shown here is derived from an EMBL/GenBank/DDBJ whole genome shotgun (WGS) entry which is preliminary data.</text>
</comment>
<organism evidence="1 2">
    <name type="scientific">Rhizoctonia solani 123E</name>
    <dbReference type="NCBI Taxonomy" id="1423351"/>
    <lineage>
        <taxon>Eukaryota</taxon>
        <taxon>Fungi</taxon>
        <taxon>Dikarya</taxon>
        <taxon>Basidiomycota</taxon>
        <taxon>Agaricomycotina</taxon>
        <taxon>Agaricomycetes</taxon>
        <taxon>Cantharellales</taxon>
        <taxon>Ceratobasidiaceae</taxon>
        <taxon>Rhizoctonia</taxon>
    </lineage>
</organism>
<evidence type="ECO:0000313" key="2">
    <source>
        <dbReference type="Proteomes" id="UP000027456"/>
    </source>
</evidence>
<evidence type="ECO:0000313" key="1">
    <source>
        <dbReference type="EMBL" id="KEP51709.1"/>
    </source>
</evidence>
<dbReference type="HOGENOM" id="CLU_1082400_0_0_1"/>
<protein>
    <submittedName>
        <fullName evidence="1">Dopa 4,5-dioxygenase</fullName>
    </submittedName>
</protein>
<sequence length="257" mass="29791">MQVIKLAHEPPTDVERVVEGEIREWHFHIYFLQRNAAQHAAALALRNAILRLRRDGAFVAVPLYRVNTAPIGPHPAGSYEIWVPRESFVSVYSYICQHRGDLSVLVHPLTREEVKIMSTVKPGWGPHFHSIWIHCRSRVKKYRCNTPCSNWDTRALSPVRLSRNVRLLEERSSRRFVKRRRLRQLQQKTDGLSILLYYASISRVHFRVTGGYGTSRTRTERKCEKKLLCNATDVDSEMNAIRGNAQKKQLSSSYTNK</sequence>
<dbReference type="InterPro" id="IPR023389">
    <property type="entry name" value="DOPA-like_sf"/>
</dbReference>
<dbReference type="GO" id="GO:0051213">
    <property type="term" value="F:dioxygenase activity"/>
    <property type="evidence" value="ECO:0007669"/>
    <property type="project" value="UniProtKB-KW"/>
</dbReference>
<dbReference type="OrthoDB" id="9970095at2759"/>
<accession>A0A074RXQ1</accession>